<name>A0A4R2NTC4_9FLAO</name>
<reference evidence="3 4" key="1">
    <citation type="submission" date="2019-03" db="EMBL/GenBank/DDBJ databases">
        <title>Genomic Encyclopedia of Type Strains, Phase IV (KMG-IV): sequencing the most valuable type-strain genomes for metagenomic binning, comparative biology and taxonomic classification.</title>
        <authorList>
            <person name="Goeker M."/>
        </authorList>
    </citation>
    <scope>NUCLEOTIDE SEQUENCE [LARGE SCALE GENOMIC DNA]</scope>
    <source>
        <strain evidence="3 4">DSM 14836</strain>
    </source>
</reference>
<evidence type="ECO:0000313" key="4">
    <source>
        <dbReference type="Proteomes" id="UP000294564"/>
    </source>
</evidence>
<keyword evidence="1" id="KW-0732">Signal</keyword>
<evidence type="ECO:0000313" key="3">
    <source>
        <dbReference type="EMBL" id="TCP24811.1"/>
    </source>
</evidence>
<dbReference type="OrthoDB" id="7794186at2"/>
<evidence type="ECO:0000256" key="1">
    <source>
        <dbReference type="ARBA" id="ARBA00022729"/>
    </source>
</evidence>
<dbReference type="RefSeq" id="WP_132794855.1">
    <property type="nucleotide sequence ID" value="NZ_SLXM01000005.1"/>
</dbReference>
<dbReference type="Pfam" id="PF13573">
    <property type="entry name" value="SprB"/>
    <property type="match status" value="30"/>
</dbReference>
<dbReference type="InterPro" id="IPR026444">
    <property type="entry name" value="Secre_tail"/>
</dbReference>
<dbReference type="Gene3D" id="2.60.40.10">
    <property type="entry name" value="Immunoglobulins"/>
    <property type="match status" value="4"/>
</dbReference>
<dbReference type="EMBL" id="SLXM01000005">
    <property type="protein sequence ID" value="TCP24811.1"/>
    <property type="molecule type" value="Genomic_DNA"/>
</dbReference>
<accession>A0A4R2NTC4</accession>
<sequence length="4119" mass="444312">MKRILFIFFIIKITFLSSKLFAQTDTYQIRYELRYDHGVNAYCSHYEARVWFIGASNYEVIGSGGWAEGRYTLRGQKSFSVNKKIRRFEIYAKRHHNSRCRSGSKHETTRQTNLVSHSYCTTYNFTLDVNSAIRGTVNAKFIVSPNNPKLVVTNGTTSNDVKQFCVTDVAQIKPIYSGYNASQIYNWEFKDPVNTVSTITTQYQNLINAQNEAYEIWQDCENLNSGGGGPGDPIFRNSNIKNKKSNVSITGNKLPIDIIPGGNPSTTCKRWYDRYVVAYNNVRNFTGQKYYPRAVWRPILGKTEKQLDLKLSDLYSRVEDQLKAMSNKTIRIRLNPNCDRSYNQTNEDGSVGIQFFPEAPRPAKAPEAQSPPCSYDEAIGFTLFFKRQILEGETVDISLMRKIDTVNEVAWNNNTGITEFEYVSPGLYKYVWKKDLDKPGNLLIDGQYRLEVTGNRKLGTTLVPNCKMLNFPKDDPNNSDEYYTIITPNPVVFEGLTLIQNETCFNRKDGIVEIEVSGGSGIYDYYLDGTFYDVNFTNKTTISGLSPGNHVIKVRDSKNCEVRDGSGVEISKSINIEPKTKITHIVTTNSSEIIHPGAPGASTGSIKINSVSGGTLSGNTYAYTVLLNGNPSTTLTGTANKNGFIIEDLPKGTHKIRYTDDNGCQSEAFPLPTLNDPAPVNFTHSITNATCKGGNGQIKVSNITGGYANYKIKLTKTGMTPQEYTNVPSNTEKIFTVGQGTYTITVTDTRSGEKIKNNITVSEPNEIVITNVNATAISCNGGKSTVTISVSGGQSGVVYEYAIYKTSGMVWQSSNIFSLDASPTIGYRFVARDKNQTSCKSQPSSVVRISEPTEIILGTPTIKHNTVFNGAIGEIQLPISGGTPGYTVTWTRNGSSIGNTGATITGLLAGTYVATVEDANNCIKTFGNIKVEQRDKLEVNVTIDQVISCNGGTGIVRANATGGSESYTYKWYRNNTLISGVSSITYTGITGNYKVEVNDGYTSAISAVKNLSEPTLVQLSLTKEDITCNALDNGKIKLNISGGTSPYYFSIDDKTTYSPVSSLTSSTITGLTDGTFNVWVKDANNCEIASAKSVTINRPSLLEISNFTIINNQIINESKGEIQIEVDGGTPPYTYQWTDKFNPAFSEVTQNIANLPASSYIVVVKDANNCEVTQEFEVKEPLPLAVTISQTSAILCFDDATATLFAEVTGGYPLNSIPSDFDYRWYKVEGTATTLLNGSNLKLDKIENLKAGFYRVVVNDSKGTSTSKDIEVIEPPRLVTTIDLQKRVSCFDGNDGEINISVVGGTQPYSFSWTNSLDNTFSASSEDISGLKKGNYKVIVTDANGCESIVSDIVIEQPLAPLAITNETVVNLTGFETNNGSISVTVSGGTPNYTYQWRIKGQSTVIGNANSLENIEAGTYEVTITDSKSCVLVKDFIVTQPELLAINSVNATGNILCYGDKTVDLEVLGVTGGVEPYTYEWILKGTTTVLSTSTTLTDIGAGVYIIKVIDANLNEATNEYTVVEPDVLEISNVQSQNVSCFDGNDAFIDLTISGGVTPYVYSWKHGATTSRIENLKKGTYEVTIRDKNLCEVTQSFTITEPSSEVGVTNETIVNLTGFETGNGSISVDAIGGTPNYSYEWRVKGNTFIIGTSNSILNLSADVYELTVIDSNSCSFIKEFTVTQPELLVVGIQETTSILCNGDNGSLTTNVTGGVTPYSYEWTVKNDATVISTVNSLDNTSGNVYVVKVVDANGNEATNEYTVFEPELLAISDVSSQDVSCFDGNDGFIDLTISGGVAPYTYSWKNGETTSRIEDLKKGTYEVTIRDKNLCEVTQSFTINQPSSRISLTNISIVNLTGFETANGSISVDVLGGTPSYTYEWRIKGETTIIGNSNSINNLSANYYELTVIDSNSCSFVKEFLVTQPSLLQVTIQETSAILCNGDTGSLKANVSGGVSPYTYEWTIKNDTTVISTINTIENTSGNIYVVKVVDANGNETIKEYTVFEPEVITISDVQLQNVSCFEGNDAFIDLTISGGVAPFSYSWKHGATTSRIEDLKAGTYEVTVRDKNLCEVTQIFTITEPSAALSLTNESVVDLTGFETANGSISIDAIGGTPNYMYEWRVQGNASVIGTTNTLTNLNAGTYELTITDANSCTIVKDYTVTQPDLLVVDVQETVAILCNGDTGSLKANVSGGVSPYSYEWTIKNNATIISTTNTVENTSGNIYVVKVVDANGNETIKEYTVFEPEVLTISDVQSQNVSCFDGDDGFIDLTISGGVAPFSYSWKHGATTSRIEDLKAGTYEVTVRDKNLCEVTQIFTITEPSAALSLTNESVVDLTGFETANGSISIDAIGGTPNYTYEWRAQGDATVIRTTNTLTNLNAGTYELTITDANSCTIVKEYTVTQPDLLAVDVQETVAILCNGDSGSLIANVTGGVTPYSYEWVVKGSSTNISNTASLENVKADIYVVKVIDANGNEVIVEHTINQPTLLEVVDVQTSDVTCYNGSNGFIDISVSGGVPPYTYSWNHTTDNVNRLENITSGNYSVTISDKNGCEIQQAIEIKQPVKYDITSVKLDRPSSDLIDDGIIEIEITGGVAPYTYLWTDEIGTVISNQTSSLLVNRIENLGEGTYTIVVTDASNCVINETYNLANPGEILVSITQIQEIKCYNSSNAILDVITVGGVGGNSYQWFNAVNDQLIGTEKQLKDIPAGEYYVIVSNAEGIQEKSSVFVVTQPDELQVAISTKDVSCFGFNDGNFEVSVQGGTGSYEYRYRKESSYSDWNTIVGNSVTLTSLSSGNYTLQVRDINNCLALDASSSNEFSITINEPSALELSNEVVVNLTGFETANGSISVAVVGGTPNYSYEWFDGLGASIATGVTEITNLVAGNYTFTVTDTKACSFTKEFVVKQPDALEVTLSRTSIISCNGANDGSLEALVTGGVSNYTIEWFKEGDATVLGTSSALTNLGPGNYYTVITDANSNTVTSSVYSLVEPTVLELSLSSDYVLCGTGNDWTINTTVTGGTAPYVYLWNTGANSANLDNVVAGTYAVTVVDVNGCRVEKSVVLTAPEVLELSNEVVANLTGFETANGSISVAVVGGTPNYTYEWFDGSGSSIVTGVTELTNLVAGTYTFTVTDTKGCSFTKEFVVTQPDLLEVSLSRTSIISCNGANNGSLLASVTGGVSGYTCEWFAEGSSTVLGTTWNLTDLGPGNYYAVITDANSNTVTSSVYSLVEPTVLELSLSSDYVTCGTGNDWTINTTVTGGTAPYVYLWNTGANSANLDNVFAGTYEVTVVDANGCRVEESVVLTAPEVLELSNEEVVNLSGFELSNGAIKVEVVGGTPNYTYEWFDGSGTSIATGVTELTNLAAGTYNFTVTDAKACSFTKEFVITQPDLLEVTLSRNTIISCNGANDGSLQASVTGGVSNYTFEWFKEGDASVLGTSSTLTNLGPGNYYAVITDSNSNTVTSSVYSLVEPTVLELSLSSDYAGCGTGNDWAINTTVTGGTAPYVYLWNTGTNSANLENVVAGTYEVTVVDANGCRVEESVVLTAPAVLELSNEEVVNLSGFELSNGAINVEVTGGTPNYSYEWFNGSGASIATGVTELTNLSAGNYTFTVTDAKGCSFTKEFVVTQPDLLEVSLSRTSIISCNGANDGSLLASVTGGVSGYTCEWFEEGNSAVLATTWNLTDLGQGNYYAVITDSNSNTVTSSVYSLVEPTVLELSLSSDYVDCGTGNDWTINTTVTGGTAPYVYLWNTGANTANLDNVVAGTYEVTVVDANGCKINQSITLTAPEALSIESEVVSNPTCFEGNDGSISINVIGGTPPYQYEWTNGDITQLSQGLSAGQHEVIITDSKGCTTSKVFTIENPAQIELNLGEDVTLCQGQNYILDGRIENGESYSWTSSNGFTSNEAVVEITEEGIYKVIAINNQGCQVEDEIEIKRSTEDISANFLMSSQVYTNEVFVAVNVSDPVPDELDWILPPEAIIKEVNNSFAEISFAEEGEYEITLYTKKGDCEAFLTKKVLVLERDFDDPGNGDNSVDSSPKIQDLIIYPNPSSGVFALEVDLKEVSPISVKIFTLVGNDMIDYKKMENESEYKIDYNLNLTTGLYFVVLESGNERIVKKIIIQ</sequence>
<dbReference type="Gene3D" id="2.60.40.740">
    <property type="match status" value="10"/>
</dbReference>
<feature type="domain" description="Ig-like" evidence="2">
    <location>
        <begin position="2906"/>
        <end position="2980"/>
    </location>
</feature>
<comment type="caution">
    <text evidence="3">The sequence shown here is derived from an EMBL/GenBank/DDBJ whole genome shotgun (WGS) entry which is preliminary data.</text>
</comment>
<keyword evidence="4" id="KW-1185">Reference proteome</keyword>
<proteinExistence type="predicted"/>
<organism evidence="3 4">
    <name type="scientific">Tenacibaculum skagerrakense</name>
    <dbReference type="NCBI Taxonomy" id="186571"/>
    <lineage>
        <taxon>Bacteria</taxon>
        <taxon>Pseudomonadati</taxon>
        <taxon>Bacteroidota</taxon>
        <taxon>Flavobacteriia</taxon>
        <taxon>Flavobacteriales</taxon>
        <taxon>Flavobacteriaceae</taxon>
        <taxon>Tenacibaculum</taxon>
    </lineage>
</organism>
<gene>
    <name evidence="3" type="ORF">EV195_105242</name>
</gene>
<evidence type="ECO:0000259" key="2">
    <source>
        <dbReference type="PROSITE" id="PS50835"/>
    </source>
</evidence>
<dbReference type="Pfam" id="PF18962">
    <property type="entry name" value="Por_Secre_tail"/>
    <property type="match status" value="1"/>
</dbReference>
<protein>
    <submittedName>
        <fullName evidence="3">Putative secreted protein (Por secretion system target)</fullName>
    </submittedName>
</protein>
<dbReference type="InterPro" id="IPR025667">
    <property type="entry name" value="SprB_repeat"/>
</dbReference>
<dbReference type="Proteomes" id="UP000294564">
    <property type="component" value="Unassembled WGS sequence"/>
</dbReference>
<dbReference type="InterPro" id="IPR013783">
    <property type="entry name" value="Ig-like_fold"/>
</dbReference>
<feature type="domain" description="Ig-like" evidence="2">
    <location>
        <begin position="3386"/>
        <end position="3460"/>
    </location>
</feature>
<dbReference type="InterPro" id="IPR007110">
    <property type="entry name" value="Ig-like_dom"/>
</dbReference>
<dbReference type="NCBIfam" id="TIGR04183">
    <property type="entry name" value="Por_Secre_tail"/>
    <property type="match status" value="1"/>
</dbReference>
<dbReference type="PROSITE" id="PS50835">
    <property type="entry name" value="IG_LIKE"/>
    <property type="match status" value="2"/>
</dbReference>